<organism evidence="2 3">
    <name type="scientific">Effrenium voratum</name>
    <dbReference type="NCBI Taxonomy" id="2562239"/>
    <lineage>
        <taxon>Eukaryota</taxon>
        <taxon>Sar</taxon>
        <taxon>Alveolata</taxon>
        <taxon>Dinophyceae</taxon>
        <taxon>Suessiales</taxon>
        <taxon>Symbiodiniaceae</taxon>
        <taxon>Effrenium</taxon>
    </lineage>
</organism>
<dbReference type="PANTHER" id="PTHR48100:SF56">
    <property type="entry name" value="PHOSPHATASE SPAC513.02-RELATED"/>
    <property type="match status" value="1"/>
</dbReference>
<evidence type="ECO:0000313" key="3">
    <source>
        <dbReference type="Proteomes" id="UP001178507"/>
    </source>
</evidence>
<dbReference type="InterPro" id="IPR029033">
    <property type="entry name" value="His_PPase_superfam"/>
</dbReference>
<dbReference type="CDD" id="cd07067">
    <property type="entry name" value="HP_PGM_like"/>
    <property type="match status" value="1"/>
</dbReference>
<dbReference type="EMBL" id="CAUJNA010000662">
    <property type="protein sequence ID" value="CAJ1379830.1"/>
    <property type="molecule type" value="Genomic_DNA"/>
</dbReference>
<dbReference type="GO" id="GO:0005737">
    <property type="term" value="C:cytoplasm"/>
    <property type="evidence" value="ECO:0007669"/>
    <property type="project" value="TreeGrafter"/>
</dbReference>
<protein>
    <recommendedName>
        <fullName evidence="4">Phosphoglycerate mutase-like protein</fullName>
    </recommendedName>
</protein>
<gene>
    <name evidence="2" type="ORF">EVOR1521_LOCUS7948</name>
</gene>
<dbReference type="Pfam" id="PF00300">
    <property type="entry name" value="His_Phos_1"/>
    <property type="match status" value="1"/>
</dbReference>
<keyword evidence="1" id="KW-0472">Membrane</keyword>
<dbReference type="PANTHER" id="PTHR48100">
    <property type="entry name" value="BROAD-SPECIFICITY PHOSPHATASE YOR283W-RELATED"/>
    <property type="match status" value="1"/>
</dbReference>
<dbReference type="SMART" id="SM00855">
    <property type="entry name" value="PGAM"/>
    <property type="match status" value="1"/>
</dbReference>
<dbReference type="InterPro" id="IPR001345">
    <property type="entry name" value="PG/BPGM_mutase_AS"/>
</dbReference>
<dbReference type="Proteomes" id="UP001178507">
    <property type="component" value="Unassembled WGS sequence"/>
</dbReference>
<proteinExistence type="predicted"/>
<keyword evidence="1" id="KW-0812">Transmembrane</keyword>
<accession>A0AA36MNZ5</accession>
<dbReference type="PROSITE" id="PS00175">
    <property type="entry name" value="PG_MUTASE"/>
    <property type="match status" value="1"/>
</dbReference>
<reference evidence="2" key="1">
    <citation type="submission" date="2023-08" db="EMBL/GenBank/DDBJ databases">
        <authorList>
            <person name="Chen Y."/>
            <person name="Shah S."/>
            <person name="Dougan E. K."/>
            <person name="Thang M."/>
            <person name="Chan C."/>
        </authorList>
    </citation>
    <scope>NUCLEOTIDE SEQUENCE</scope>
</reference>
<evidence type="ECO:0000256" key="1">
    <source>
        <dbReference type="SAM" id="Phobius"/>
    </source>
</evidence>
<dbReference type="InterPro" id="IPR050275">
    <property type="entry name" value="PGM_Phosphatase"/>
</dbReference>
<dbReference type="AlphaFoldDB" id="A0AA36MNZ5"/>
<evidence type="ECO:0000313" key="2">
    <source>
        <dbReference type="EMBL" id="CAJ1379830.1"/>
    </source>
</evidence>
<comment type="caution">
    <text evidence="2">The sequence shown here is derived from an EMBL/GenBank/DDBJ whole genome shotgun (WGS) entry which is preliminary data.</text>
</comment>
<feature type="transmembrane region" description="Helical" evidence="1">
    <location>
        <begin position="282"/>
        <end position="303"/>
    </location>
</feature>
<keyword evidence="1" id="KW-1133">Transmembrane helix</keyword>
<dbReference type="InterPro" id="IPR013078">
    <property type="entry name" value="His_Pase_superF_clade-1"/>
</dbReference>
<evidence type="ECO:0008006" key="4">
    <source>
        <dbReference type="Google" id="ProtNLM"/>
    </source>
</evidence>
<keyword evidence="3" id="KW-1185">Reference proteome</keyword>
<sequence length="306" mass="33543">MHLLLIRHGQSGNNLLEAEHGAGDAFYNKRSVDPPLSKLGELQARLLGLRLGAQLRRSKPKVRLLCSSMMRALQTVAPLASALQLPVTVHPDVHEVRGFFHGVEKARGMGRSQLERQFPGFDGRLVPEEGQGSETCAEATARARRVIAMLQGWASQGDEEIVVMVSHNDFLDLLGRLLLVPGASASDAAEDSEEMFRDSYWPMNNTGVSHLIMGVRPPAQAYQVGVYLLYWNRSDHLGEEQRSGVHLKNAGFTQSAEWARVGKGGSEFDPGFDESQVVHIPWQGFALPAGVVVALCAIASMYFKSM</sequence>
<dbReference type="SUPFAM" id="SSF53254">
    <property type="entry name" value="Phosphoglycerate mutase-like"/>
    <property type="match status" value="1"/>
</dbReference>
<dbReference type="GO" id="GO:0016791">
    <property type="term" value="F:phosphatase activity"/>
    <property type="evidence" value="ECO:0007669"/>
    <property type="project" value="TreeGrafter"/>
</dbReference>
<dbReference type="Gene3D" id="3.40.50.1240">
    <property type="entry name" value="Phosphoglycerate mutase-like"/>
    <property type="match status" value="1"/>
</dbReference>
<name>A0AA36MNZ5_9DINO</name>